<dbReference type="SMART" id="SM00530">
    <property type="entry name" value="HTH_XRE"/>
    <property type="match status" value="1"/>
</dbReference>
<dbReference type="InterPro" id="IPR013430">
    <property type="entry name" value="Toxin_antidote_HigA"/>
</dbReference>
<dbReference type="Proteomes" id="UP000252517">
    <property type="component" value="Unassembled WGS sequence"/>
</dbReference>
<dbReference type="PANTHER" id="PTHR36924">
    <property type="entry name" value="ANTITOXIN HIGA-1"/>
    <property type="match status" value="1"/>
</dbReference>
<name>A0A367X528_9PROT</name>
<sequence>MSNGIPLRRNRRPTAPGLILREHYLLPREITQKVLARDLGISEKHLSQVINGHVRLDSELAVKLAKTLETTTEFWINLQARIDAWDAERAVENWQPAHVYPAKLAMA</sequence>
<evidence type="ECO:0000259" key="2">
    <source>
        <dbReference type="PROSITE" id="PS50943"/>
    </source>
</evidence>
<dbReference type="EMBL" id="JPWH01000010">
    <property type="protein sequence ID" value="RCK48745.1"/>
    <property type="molecule type" value="Genomic_DNA"/>
</dbReference>
<protein>
    <submittedName>
        <fullName evidence="3">XRE family transcriptional regulator</fullName>
    </submittedName>
</protein>
<evidence type="ECO:0000256" key="1">
    <source>
        <dbReference type="ARBA" id="ARBA00023125"/>
    </source>
</evidence>
<evidence type="ECO:0000313" key="4">
    <source>
        <dbReference type="Proteomes" id="UP000252517"/>
    </source>
</evidence>
<dbReference type="NCBIfam" id="TIGR02607">
    <property type="entry name" value="antidote_HigA"/>
    <property type="match status" value="1"/>
</dbReference>
<dbReference type="GO" id="GO:0003677">
    <property type="term" value="F:DNA binding"/>
    <property type="evidence" value="ECO:0007669"/>
    <property type="project" value="UniProtKB-KW"/>
</dbReference>
<feature type="domain" description="HTH cro/C1-type" evidence="2">
    <location>
        <begin position="30"/>
        <end position="75"/>
    </location>
</feature>
<accession>A0A367X528</accession>
<dbReference type="SUPFAM" id="SSF47413">
    <property type="entry name" value="lambda repressor-like DNA-binding domains"/>
    <property type="match status" value="1"/>
</dbReference>
<proteinExistence type="predicted"/>
<dbReference type="InterPro" id="IPR001387">
    <property type="entry name" value="Cro/C1-type_HTH"/>
</dbReference>
<dbReference type="OrthoDB" id="3174593at2"/>
<dbReference type="InterPro" id="IPR010982">
    <property type="entry name" value="Lambda_DNA-bd_dom_sf"/>
</dbReference>
<comment type="caution">
    <text evidence="3">The sequence shown here is derived from an EMBL/GenBank/DDBJ whole genome shotgun (WGS) entry which is preliminary data.</text>
</comment>
<dbReference type="PANTHER" id="PTHR36924:SF1">
    <property type="entry name" value="ANTITOXIN HIGA-1"/>
    <property type="match status" value="1"/>
</dbReference>
<reference evidence="3 4" key="1">
    <citation type="submission" date="2014-07" db="EMBL/GenBank/DDBJ databases">
        <title>Draft genome sequence of Thalassospira profundimaris S25-3-2.</title>
        <authorList>
            <person name="Lai Q."/>
            <person name="Shao Z."/>
        </authorList>
    </citation>
    <scope>NUCLEOTIDE SEQUENCE [LARGE SCALE GENOMIC DNA]</scope>
    <source>
        <strain evidence="3 4">S25-3-2</strain>
    </source>
</reference>
<dbReference type="AlphaFoldDB" id="A0A367X528"/>
<dbReference type="CDD" id="cd00093">
    <property type="entry name" value="HTH_XRE"/>
    <property type="match status" value="1"/>
</dbReference>
<dbReference type="RefSeq" id="WP_114088932.1">
    <property type="nucleotide sequence ID" value="NZ_JPWH01000010.1"/>
</dbReference>
<keyword evidence="1" id="KW-0238">DNA-binding</keyword>
<dbReference type="Pfam" id="PF01381">
    <property type="entry name" value="HTH_3"/>
    <property type="match status" value="1"/>
</dbReference>
<gene>
    <name evidence="3" type="ORF">TH25_14295</name>
</gene>
<evidence type="ECO:0000313" key="3">
    <source>
        <dbReference type="EMBL" id="RCK48745.1"/>
    </source>
</evidence>
<dbReference type="PROSITE" id="PS50943">
    <property type="entry name" value="HTH_CROC1"/>
    <property type="match status" value="1"/>
</dbReference>
<dbReference type="Gene3D" id="1.10.260.40">
    <property type="entry name" value="lambda repressor-like DNA-binding domains"/>
    <property type="match status" value="1"/>
</dbReference>
<organism evidence="3 4">
    <name type="scientific">Thalassospira profundimaris</name>
    <dbReference type="NCBI Taxonomy" id="502049"/>
    <lineage>
        <taxon>Bacteria</taxon>
        <taxon>Pseudomonadati</taxon>
        <taxon>Pseudomonadota</taxon>
        <taxon>Alphaproteobacteria</taxon>
        <taxon>Rhodospirillales</taxon>
        <taxon>Thalassospiraceae</taxon>
        <taxon>Thalassospira</taxon>
    </lineage>
</organism>